<keyword evidence="6" id="KW-0902">Two-component regulatory system</keyword>
<protein>
    <recommendedName>
        <fullName evidence="2">histidine kinase</fullName>
        <ecNumber evidence="2">2.7.13.3</ecNumber>
    </recommendedName>
</protein>
<dbReference type="EMBL" id="RZNH01000024">
    <property type="protein sequence ID" value="NOU60932.1"/>
    <property type="molecule type" value="Genomic_DNA"/>
</dbReference>
<dbReference type="Pfam" id="PF08269">
    <property type="entry name" value="dCache_2"/>
    <property type="match status" value="1"/>
</dbReference>
<reference evidence="9 10" key="1">
    <citation type="submission" date="2018-12" db="EMBL/GenBank/DDBJ databases">
        <title>Marinifilum JC070 sp. nov., a marine bacterium isolated from Yongle Blue Hole in the South China Sea.</title>
        <authorList>
            <person name="Fu T."/>
        </authorList>
    </citation>
    <scope>NUCLEOTIDE SEQUENCE [LARGE SCALE GENOMIC DNA]</scope>
    <source>
        <strain evidence="9 10">JC070</strain>
    </source>
</reference>
<keyword evidence="7" id="KW-1133">Transmembrane helix</keyword>
<dbReference type="CDD" id="cd00082">
    <property type="entry name" value="HisKA"/>
    <property type="match status" value="1"/>
</dbReference>
<dbReference type="InterPro" id="IPR003661">
    <property type="entry name" value="HisK_dim/P_dom"/>
</dbReference>
<evidence type="ECO:0000313" key="10">
    <source>
        <dbReference type="Proteomes" id="UP000732105"/>
    </source>
</evidence>
<dbReference type="NCBIfam" id="TIGR00229">
    <property type="entry name" value="sensory_box"/>
    <property type="match status" value="1"/>
</dbReference>
<name>A0ABX1WY26_9BACT</name>
<dbReference type="SMART" id="SM00387">
    <property type="entry name" value="HATPase_c"/>
    <property type="match status" value="1"/>
</dbReference>
<evidence type="ECO:0000259" key="8">
    <source>
        <dbReference type="PROSITE" id="PS50109"/>
    </source>
</evidence>
<dbReference type="InterPro" id="IPR035965">
    <property type="entry name" value="PAS-like_dom_sf"/>
</dbReference>
<dbReference type="Gene3D" id="3.30.450.20">
    <property type="entry name" value="PAS domain"/>
    <property type="match status" value="2"/>
</dbReference>
<dbReference type="InterPro" id="IPR000014">
    <property type="entry name" value="PAS"/>
</dbReference>
<dbReference type="InterPro" id="IPR036890">
    <property type="entry name" value="HATPase_C_sf"/>
</dbReference>
<dbReference type="PROSITE" id="PS50109">
    <property type="entry name" value="HIS_KIN"/>
    <property type="match status" value="1"/>
</dbReference>
<keyword evidence="7" id="KW-0472">Membrane</keyword>
<evidence type="ECO:0000256" key="2">
    <source>
        <dbReference type="ARBA" id="ARBA00012438"/>
    </source>
</evidence>
<dbReference type="Pfam" id="PF00512">
    <property type="entry name" value="HisKA"/>
    <property type="match status" value="1"/>
</dbReference>
<dbReference type="PANTHER" id="PTHR43711">
    <property type="entry name" value="TWO-COMPONENT HISTIDINE KINASE"/>
    <property type="match status" value="1"/>
</dbReference>
<dbReference type="SUPFAM" id="SSF47384">
    <property type="entry name" value="Homodimeric domain of signal transducing histidine kinase"/>
    <property type="match status" value="1"/>
</dbReference>
<dbReference type="PANTHER" id="PTHR43711:SF1">
    <property type="entry name" value="HISTIDINE KINASE 1"/>
    <property type="match status" value="1"/>
</dbReference>
<accession>A0ABX1WY26</accession>
<dbReference type="Pfam" id="PF13188">
    <property type="entry name" value="PAS_8"/>
    <property type="match status" value="1"/>
</dbReference>
<organism evidence="9 10">
    <name type="scientific">Marinifilum caeruleilacunae</name>
    <dbReference type="NCBI Taxonomy" id="2499076"/>
    <lineage>
        <taxon>Bacteria</taxon>
        <taxon>Pseudomonadati</taxon>
        <taxon>Bacteroidota</taxon>
        <taxon>Bacteroidia</taxon>
        <taxon>Marinilabiliales</taxon>
        <taxon>Marinifilaceae</taxon>
    </lineage>
</organism>
<comment type="caution">
    <text evidence="9">The sequence shown here is derived from an EMBL/GenBank/DDBJ whole genome shotgun (WGS) entry which is preliminary data.</text>
</comment>
<dbReference type="Gene3D" id="1.10.287.130">
    <property type="match status" value="1"/>
</dbReference>
<dbReference type="InterPro" id="IPR003594">
    <property type="entry name" value="HATPase_dom"/>
</dbReference>
<dbReference type="SMART" id="SM00091">
    <property type="entry name" value="PAS"/>
    <property type="match status" value="1"/>
</dbReference>
<evidence type="ECO:0000256" key="6">
    <source>
        <dbReference type="ARBA" id="ARBA00023012"/>
    </source>
</evidence>
<dbReference type="Proteomes" id="UP000732105">
    <property type="component" value="Unassembled WGS sequence"/>
</dbReference>
<evidence type="ECO:0000256" key="1">
    <source>
        <dbReference type="ARBA" id="ARBA00000085"/>
    </source>
</evidence>
<feature type="transmembrane region" description="Helical" evidence="7">
    <location>
        <begin position="18"/>
        <end position="37"/>
    </location>
</feature>
<dbReference type="RefSeq" id="WP_171596203.1">
    <property type="nucleotide sequence ID" value="NZ_RZNH01000024.1"/>
</dbReference>
<dbReference type="Pfam" id="PF02518">
    <property type="entry name" value="HATPase_c"/>
    <property type="match status" value="1"/>
</dbReference>
<dbReference type="InterPro" id="IPR005467">
    <property type="entry name" value="His_kinase_dom"/>
</dbReference>
<dbReference type="SMART" id="SM00388">
    <property type="entry name" value="HisKA"/>
    <property type="match status" value="1"/>
</dbReference>
<evidence type="ECO:0000256" key="7">
    <source>
        <dbReference type="SAM" id="Phobius"/>
    </source>
</evidence>
<feature type="transmembrane region" description="Helical" evidence="7">
    <location>
        <begin position="232"/>
        <end position="251"/>
    </location>
</feature>
<keyword evidence="7" id="KW-0812">Transmembrane</keyword>
<comment type="catalytic activity">
    <reaction evidence="1">
        <text>ATP + protein L-histidine = ADP + protein N-phospho-L-histidine.</text>
        <dbReference type="EC" id="2.7.13.3"/>
    </reaction>
</comment>
<keyword evidence="5" id="KW-0418">Kinase</keyword>
<evidence type="ECO:0000256" key="4">
    <source>
        <dbReference type="ARBA" id="ARBA00022679"/>
    </source>
</evidence>
<evidence type="ECO:0000256" key="5">
    <source>
        <dbReference type="ARBA" id="ARBA00022777"/>
    </source>
</evidence>
<dbReference type="SUPFAM" id="SSF55874">
    <property type="entry name" value="ATPase domain of HSP90 chaperone/DNA topoisomerase II/histidine kinase"/>
    <property type="match status" value="1"/>
</dbReference>
<keyword evidence="10" id="KW-1185">Reference proteome</keyword>
<dbReference type="InterPro" id="IPR036097">
    <property type="entry name" value="HisK_dim/P_sf"/>
</dbReference>
<proteinExistence type="predicted"/>
<dbReference type="PRINTS" id="PR00344">
    <property type="entry name" value="BCTRLSENSOR"/>
</dbReference>
<keyword evidence="4" id="KW-0808">Transferase</keyword>
<dbReference type="InterPro" id="IPR050736">
    <property type="entry name" value="Sensor_HK_Regulatory"/>
</dbReference>
<dbReference type="SUPFAM" id="SSF55785">
    <property type="entry name" value="PYP-like sensor domain (PAS domain)"/>
    <property type="match status" value="1"/>
</dbReference>
<keyword evidence="3" id="KW-0597">Phosphoprotein</keyword>
<evidence type="ECO:0000313" key="9">
    <source>
        <dbReference type="EMBL" id="NOU60932.1"/>
    </source>
</evidence>
<dbReference type="InterPro" id="IPR004010">
    <property type="entry name" value="Double_Cache_2"/>
</dbReference>
<dbReference type="EC" id="2.7.13.3" evidence="2"/>
<feature type="domain" description="Histidine kinase" evidence="8">
    <location>
        <begin position="433"/>
        <end position="652"/>
    </location>
</feature>
<evidence type="ECO:0000256" key="3">
    <source>
        <dbReference type="ARBA" id="ARBA00022553"/>
    </source>
</evidence>
<sequence>MNKRTKKNIAPKDISKRFFASLIVIIVIFTSSFWLLYNQQINKLNNQHIEQLRAQVVQSKKDYLKSTIDRTILEIHQLEDYFSNLYTGDSLKQKVQGHIINHIRKTILIDSGYIWVNEIIDYNGGDQYAIRLVHPNLPETEGQFLSTNTSDIKGNKPYLTELQGIKQDGELFFSYWFKEFKSNNVSQKLTYAKLYKKYDWIIATGIHLNDIDSIIASELQNNQLLDNKRNNLTLALVGITLILTVLIAFLYKKRLVNIFNFYTQEVESREKTLQDINDSLEQVIQKRTSQLAESEMRYKSIFRNNQSIMLLIDPTSGQITDANEAAVRFYGYPHHTLTSMLISSINTLPEERIKKALKSTAQSSSVHIFQHKLANGEIKDVEVYSESMILDDKKVLFSIIHDISELRRTKQELLLAKRKAEESDQLKTAFLANMSHEIRTPLNSILGFTDLISNPKNTKDQIQLFSRIINSSGEQLLRIIDDIIDISHIESNQLKISLESVSVNDMLIEIADIFKGRLEAEDNKSVEFRLNIPDKSKDYQMETDVVRFTQICNNLLGNALKFTEEGHIEMGYSIKYDTLEFYVQDTGCGIPDDQAELIFDRFTQVSREEYREGNGLGLSITKGLVYLLGGSMRLTSETDKGSTFYFSLTYTNGIPTKVSCSRESKLN</sequence>
<dbReference type="InterPro" id="IPR004358">
    <property type="entry name" value="Sig_transdc_His_kin-like_C"/>
</dbReference>
<gene>
    <name evidence="9" type="ORF">ELS83_13995</name>
</gene>
<dbReference type="Gene3D" id="3.30.565.10">
    <property type="entry name" value="Histidine kinase-like ATPase, C-terminal domain"/>
    <property type="match status" value="1"/>
</dbReference>